<proteinExistence type="predicted"/>
<dbReference type="SMART" id="SM01227">
    <property type="entry name" value="GCK"/>
    <property type="match status" value="1"/>
</dbReference>
<dbReference type="PANTHER" id="PTHR34357:SF2">
    <property type="entry name" value="F26F24.3-RELATED"/>
    <property type="match status" value="1"/>
</dbReference>
<feature type="region of interest" description="Disordered" evidence="1">
    <location>
        <begin position="1"/>
        <end position="34"/>
    </location>
</feature>
<evidence type="ECO:0000256" key="1">
    <source>
        <dbReference type="SAM" id="MobiDB-lite"/>
    </source>
</evidence>
<dbReference type="EnsemblPlants" id="EMT01535">
    <property type="protein sequence ID" value="EMT01535"/>
    <property type="gene ID" value="F775_08469"/>
</dbReference>
<sequence>MASVASEVDPADEPHIVVVGESSSAGGSREEAPPEAAAVEAVVETEPADGEEKGECGFCLYMKAGGCKEAFVSWEECVQAAEKEGSDMVERCFQATTNLKKCMDAHADYYAPVLQAERTVSDQAEAAIGAATADTNKNSEESAPSPDTDWVVVEQATSSTAAEGVKKEEAIVDKAQTLSLELLLVTTMTSRYTIGFGTVIHMGYIFTKFVA</sequence>
<name>R7W019_AEGTA</name>
<accession>R7W019</accession>
<feature type="compositionally biased region" description="Low complexity" evidence="1">
    <location>
        <begin position="17"/>
        <end position="27"/>
    </location>
</feature>
<protein>
    <submittedName>
        <fullName evidence="2">Uncharacterized protein</fullName>
    </submittedName>
</protein>
<dbReference type="AlphaFoldDB" id="R7W019"/>
<dbReference type="PANTHER" id="PTHR34357">
    <property type="entry name" value="F7A19.14 PROTEIN-RELATED"/>
    <property type="match status" value="1"/>
</dbReference>
<reference evidence="2" key="1">
    <citation type="submission" date="2015-06" db="UniProtKB">
        <authorList>
            <consortium name="EnsemblPlants"/>
        </authorList>
    </citation>
    <scope>IDENTIFICATION</scope>
</reference>
<dbReference type="Pfam" id="PF07802">
    <property type="entry name" value="GCK"/>
    <property type="match status" value="1"/>
</dbReference>
<evidence type="ECO:0000313" key="2">
    <source>
        <dbReference type="EnsemblPlants" id="EMT01535"/>
    </source>
</evidence>
<dbReference type="InterPro" id="IPR012891">
    <property type="entry name" value="GCK_dom"/>
</dbReference>
<organism evidence="2">
    <name type="scientific">Aegilops tauschii</name>
    <name type="common">Tausch's goatgrass</name>
    <name type="synonym">Aegilops squarrosa</name>
    <dbReference type="NCBI Taxonomy" id="37682"/>
    <lineage>
        <taxon>Eukaryota</taxon>
        <taxon>Viridiplantae</taxon>
        <taxon>Streptophyta</taxon>
        <taxon>Embryophyta</taxon>
        <taxon>Tracheophyta</taxon>
        <taxon>Spermatophyta</taxon>
        <taxon>Magnoliopsida</taxon>
        <taxon>Liliopsida</taxon>
        <taxon>Poales</taxon>
        <taxon>Poaceae</taxon>
        <taxon>BOP clade</taxon>
        <taxon>Pooideae</taxon>
        <taxon>Triticodae</taxon>
        <taxon>Triticeae</taxon>
        <taxon>Triticinae</taxon>
        <taxon>Aegilops</taxon>
    </lineage>
</organism>
<dbReference type="Gene3D" id="1.10.287.2900">
    <property type="match status" value="1"/>
</dbReference>